<dbReference type="CDD" id="cd16359">
    <property type="entry name" value="VOC_BsCatE_like_C"/>
    <property type="match status" value="1"/>
</dbReference>
<dbReference type="EMBL" id="JAUSTQ010000001">
    <property type="protein sequence ID" value="MDQ0158175.1"/>
    <property type="molecule type" value="Genomic_DNA"/>
</dbReference>
<gene>
    <name evidence="3" type="ORF">J2S77_000125</name>
</gene>
<evidence type="ECO:0000259" key="2">
    <source>
        <dbReference type="PROSITE" id="PS51819"/>
    </source>
</evidence>
<accession>A0ABT9VBI6</accession>
<feature type="domain" description="VOC" evidence="2">
    <location>
        <begin position="10"/>
        <end position="126"/>
    </location>
</feature>
<feature type="domain" description="VOC" evidence="2">
    <location>
        <begin position="168"/>
        <end position="282"/>
    </location>
</feature>
<keyword evidence="4" id="KW-1185">Reference proteome</keyword>
<keyword evidence="1" id="KW-0479">Metal-binding</keyword>
<dbReference type="Pfam" id="PF00903">
    <property type="entry name" value="Glyoxalase"/>
    <property type="match status" value="2"/>
</dbReference>
<dbReference type="RefSeq" id="WP_306973680.1">
    <property type="nucleotide sequence ID" value="NZ_JAUSTQ010000001.1"/>
</dbReference>
<dbReference type="PANTHER" id="PTHR43279">
    <property type="entry name" value="CATECHOL-2,3-DIOXYGENASE"/>
    <property type="match status" value="1"/>
</dbReference>
<dbReference type="Proteomes" id="UP001224359">
    <property type="component" value="Unassembled WGS sequence"/>
</dbReference>
<dbReference type="GO" id="GO:0018577">
    <property type="term" value="F:catechol 2,3-dioxygenase activity"/>
    <property type="evidence" value="ECO:0007669"/>
    <property type="project" value="UniProtKB-EC"/>
</dbReference>
<name>A0ABT9VBI6_9BACI</name>
<dbReference type="CDD" id="cd07255">
    <property type="entry name" value="VOC_BsCatE_like_N"/>
    <property type="match status" value="1"/>
</dbReference>
<dbReference type="SUPFAM" id="SSF54593">
    <property type="entry name" value="Glyoxalase/Bleomycin resistance protein/Dihydroxybiphenyl dioxygenase"/>
    <property type="match status" value="2"/>
</dbReference>
<sequence>MQFHRAPIAHVSHVDLKVTDLQRATAFYKQILGFQVLNQEASTAQLTADGETALLTLHALDQPSEKSRRTAGLYHFAILLPTRSDLADFIKHISAQNVPIGASDHLVSESIYFSDPDGNGIEVYADRDPSEWNWQNGQVDMAVDPIDAADILKHATDSGWQGLPAKTIMGHIHLHVADLQETKRFYTEGLGMEIVCRLGDQALFIADGHYHHHIGINIWNGVGAPPSADDSPGLKFYTIQLNSDEQKQSVLKQLEGIRADVTEENGETIATDPSGNRIRLVV</sequence>
<dbReference type="EC" id="1.13.11.2" evidence="3"/>
<dbReference type="PROSITE" id="PS51819">
    <property type="entry name" value="VOC"/>
    <property type="match status" value="2"/>
</dbReference>
<dbReference type="InterPro" id="IPR037523">
    <property type="entry name" value="VOC_core"/>
</dbReference>
<dbReference type="PROSITE" id="PS00934">
    <property type="entry name" value="GLYOXALASE_I_1"/>
    <property type="match status" value="1"/>
</dbReference>
<reference evidence="3 4" key="1">
    <citation type="submission" date="2023-07" db="EMBL/GenBank/DDBJ databases">
        <title>Genomic Encyclopedia of Type Strains, Phase IV (KMG-IV): sequencing the most valuable type-strain genomes for metagenomic binning, comparative biology and taxonomic classification.</title>
        <authorList>
            <person name="Goeker M."/>
        </authorList>
    </citation>
    <scope>NUCLEOTIDE SEQUENCE [LARGE SCALE GENOMIC DNA]</scope>
    <source>
        <strain evidence="3 4">DSM 16460</strain>
    </source>
</reference>
<evidence type="ECO:0000313" key="3">
    <source>
        <dbReference type="EMBL" id="MDQ0158175.1"/>
    </source>
</evidence>
<dbReference type="InterPro" id="IPR029068">
    <property type="entry name" value="Glyas_Bleomycin-R_OHBP_Dase"/>
</dbReference>
<comment type="caution">
    <text evidence="3">The sequence shown here is derived from an EMBL/GenBank/DDBJ whole genome shotgun (WGS) entry which is preliminary data.</text>
</comment>
<organism evidence="3 4">
    <name type="scientific">Alkalibacillus salilacus</name>
    <dbReference type="NCBI Taxonomy" id="284582"/>
    <lineage>
        <taxon>Bacteria</taxon>
        <taxon>Bacillati</taxon>
        <taxon>Bacillota</taxon>
        <taxon>Bacilli</taxon>
        <taxon>Bacillales</taxon>
        <taxon>Bacillaceae</taxon>
        <taxon>Alkalibacillus</taxon>
    </lineage>
</organism>
<evidence type="ECO:0000256" key="1">
    <source>
        <dbReference type="ARBA" id="ARBA00022723"/>
    </source>
</evidence>
<proteinExistence type="predicted"/>
<keyword evidence="3" id="KW-0560">Oxidoreductase</keyword>
<dbReference type="InterPro" id="IPR004360">
    <property type="entry name" value="Glyas_Fos-R_dOase_dom"/>
</dbReference>
<dbReference type="PANTHER" id="PTHR43279:SF1">
    <property type="entry name" value="CATECHOL-2,3-DIOXYGENASE"/>
    <property type="match status" value="1"/>
</dbReference>
<dbReference type="Gene3D" id="3.10.180.10">
    <property type="entry name" value="2,3-Dihydroxybiphenyl 1,2-Dioxygenase, domain 1"/>
    <property type="match status" value="2"/>
</dbReference>
<protein>
    <submittedName>
        <fullName evidence="3">Catechol 2,3-dioxygenase</fullName>
        <ecNumber evidence="3">1.13.11.2</ecNumber>
    </submittedName>
</protein>
<dbReference type="InterPro" id="IPR018146">
    <property type="entry name" value="Glyoxalase_1_CS"/>
</dbReference>
<evidence type="ECO:0000313" key="4">
    <source>
        <dbReference type="Proteomes" id="UP001224359"/>
    </source>
</evidence>